<keyword evidence="6" id="KW-1185">Reference proteome</keyword>
<dbReference type="EMBL" id="RPDH01000003">
    <property type="protein sequence ID" value="RPE05930.1"/>
    <property type="molecule type" value="Genomic_DNA"/>
</dbReference>
<evidence type="ECO:0000256" key="4">
    <source>
        <dbReference type="PROSITE-ProRule" id="PRU00742"/>
    </source>
</evidence>
<organism evidence="5 6">
    <name type="scientific">Chitinophaga lutea</name>
    <dbReference type="NCBI Taxonomy" id="2488634"/>
    <lineage>
        <taxon>Bacteria</taxon>
        <taxon>Pseudomonadati</taxon>
        <taxon>Bacteroidota</taxon>
        <taxon>Chitinophagia</taxon>
        <taxon>Chitinophagales</taxon>
        <taxon>Chitinophagaceae</taxon>
        <taxon>Chitinophaga</taxon>
    </lineage>
</organism>
<dbReference type="Pfam" id="PF00491">
    <property type="entry name" value="Arginase"/>
    <property type="match status" value="1"/>
</dbReference>
<reference evidence="5 6" key="1">
    <citation type="submission" date="2018-11" db="EMBL/GenBank/DDBJ databases">
        <title>Chitinophaga lutea sp.nov., isolate from arsenic contaminated soil.</title>
        <authorList>
            <person name="Zong Y."/>
        </authorList>
    </citation>
    <scope>NUCLEOTIDE SEQUENCE [LARGE SCALE GENOMIC DNA]</scope>
    <source>
        <strain evidence="5 6">ZY74</strain>
    </source>
</reference>
<dbReference type="InterPro" id="IPR023696">
    <property type="entry name" value="Ureohydrolase_dom_sf"/>
</dbReference>
<dbReference type="InterPro" id="IPR006035">
    <property type="entry name" value="Ureohydrolase"/>
</dbReference>
<keyword evidence="2" id="KW-0378">Hydrolase</keyword>
<keyword evidence="1" id="KW-0479">Metal-binding</keyword>
<dbReference type="CDD" id="cd09999">
    <property type="entry name" value="Arginase-like_1"/>
    <property type="match status" value="1"/>
</dbReference>
<dbReference type="PROSITE" id="PS51409">
    <property type="entry name" value="ARGINASE_2"/>
    <property type="match status" value="1"/>
</dbReference>
<dbReference type="GO" id="GO:0004053">
    <property type="term" value="F:arginase activity"/>
    <property type="evidence" value="ECO:0007669"/>
    <property type="project" value="TreeGrafter"/>
</dbReference>
<accession>A0A3N4PQD4</accession>
<comment type="similarity">
    <text evidence="4">Belongs to the arginase family.</text>
</comment>
<dbReference type="SUPFAM" id="SSF52768">
    <property type="entry name" value="Arginase/deacetylase"/>
    <property type="match status" value="1"/>
</dbReference>
<dbReference type="Gene3D" id="3.40.800.10">
    <property type="entry name" value="Ureohydrolase domain"/>
    <property type="match status" value="1"/>
</dbReference>
<dbReference type="PRINTS" id="PR00116">
    <property type="entry name" value="ARGINASE"/>
</dbReference>
<gene>
    <name evidence="5" type="ORF">EGT74_26615</name>
</gene>
<dbReference type="GO" id="GO:0005829">
    <property type="term" value="C:cytosol"/>
    <property type="evidence" value="ECO:0007669"/>
    <property type="project" value="TreeGrafter"/>
</dbReference>
<dbReference type="PANTHER" id="PTHR43782:SF3">
    <property type="entry name" value="ARGINASE"/>
    <property type="match status" value="1"/>
</dbReference>
<evidence type="ECO:0000313" key="5">
    <source>
        <dbReference type="EMBL" id="RPE05930.1"/>
    </source>
</evidence>
<sequence>MIFEGESSAGHGVAAQFGKVGTETIAHRLVFNAGKIVKFPGNEAAVARRKTLWHTLCAFVGMSFQRRHIQILSAPSILGLRHSGVELLAQSLLQAGLAEQLNDQLPVIHVPTLNDRYNPKRDPVTQCLNPGTLREFSLQLGAAVDETVQRNRFVLVLGGDCSILLGILSALQPYGPNGLIFIDAHADFYSPETSVTGETADMDLALVTGHGPSILTDINGREPYIQEKNVIHIGQRDEEETILYGSPDIRETAIRRFPLQTIREQGMTAVTTQVLGQIDASPLKNYWIHFDMDVLSDELNPAVDYRLPGGLRFDEVEHLLRQLLLTGKITGMSITVFNPQLDEHGLIAAAITESLGRAFP</sequence>
<keyword evidence="3" id="KW-0464">Manganese</keyword>
<dbReference type="GO" id="GO:0030145">
    <property type="term" value="F:manganese ion binding"/>
    <property type="evidence" value="ECO:0007669"/>
    <property type="project" value="TreeGrafter"/>
</dbReference>
<evidence type="ECO:0000256" key="2">
    <source>
        <dbReference type="ARBA" id="ARBA00022801"/>
    </source>
</evidence>
<dbReference type="AlphaFoldDB" id="A0A3N4PQD4"/>
<evidence type="ECO:0000256" key="1">
    <source>
        <dbReference type="ARBA" id="ARBA00022723"/>
    </source>
</evidence>
<evidence type="ECO:0000313" key="6">
    <source>
        <dbReference type="Proteomes" id="UP000278351"/>
    </source>
</evidence>
<proteinExistence type="inferred from homology"/>
<comment type="caution">
    <text evidence="5">The sequence shown here is derived from an EMBL/GenBank/DDBJ whole genome shotgun (WGS) entry which is preliminary data.</text>
</comment>
<name>A0A3N4PQD4_9BACT</name>
<evidence type="ECO:0000256" key="3">
    <source>
        <dbReference type="ARBA" id="ARBA00023211"/>
    </source>
</evidence>
<protein>
    <submittedName>
        <fullName evidence="5">Arginase family protein</fullName>
    </submittedName>
</protein>
<dbReference type="Proteomes" id="UP000278351">
    <property type="component" value="Unassembled WGS sequence"/>
</dbReference>
<dbReference type="PANTHER" id="PTHR43782">
    <property type="entry name" value="ARGINASE"/>
    <property type="match status" value="1"/>
</dbReference>